<keyword evidence="4" id="KW-1133">Transmembrane helix</keyword>
<feature type="compositionally biased region" description="Polar residues" evidence="3">
    <location>
        <begin position="710"/>
        <end position="731"/>
    </location>
</feature>
<proteinExistence type="inferred from homology"/>
<feature type="compositionally biased region" description="Low complexity" evidence="3">
    <location>
        <begin position="844"/>
        <end position="882"/>
    </location>
</feature>
<feature type="domain" description="Carboxylesterase type B" evidence="6">
    <location>
        <begin position="44"/>
        <end position="569"/>
    </location>
</feature>
<dbReference type="AlphaFoldDB" id="A0A6G1SDB1"/>
<dbReference type="InterPro" id="IPR002018">
    <property type="entry name" value="CarbesteraseB"/>
</dbReference>
<dbReference type="Pfam" id="PF00135">
    <property type="entry name" value="COesterase"/>
    <property type="match status" value="1"/>
</dbReference>
<dbReference type="InterPro" id="IPR029058">
    <property type="entry name" value="AB_hydrolase_fold"/>
</dbReference>
<comment type="similarity">
    <text evidence="1">Belongs to the type-B carboxylesterase/lipase family.</text>
</comment>
<evidence type="ECO:0000313" key="7">
    <source>
        <dbReference type="EMBL" id="MDE48475.1"/>
    </source>
</evidence>
<evidence type="ECO:0000256" key="5">
    <source>
        <dbReference type="SAM" id="SignalP"/>
    </source>
</evidence>
<organism evidence="7">
    <name type="scientific">Aceria tosichella</name>
    <name type="common">wheat curl mite</name>
    <dbReference type="NCBI Taxonomy" id="561515"/>
    <lineage>
        <taxon>Eukaryota</taxon>
        <taxon>Metazoa</taxon>
        <taxon>Ecdysozoa</taxon>
        <taxon>Arthropoda</taxon>
        <taxon>Chelicerata</taxon>
        <taxon>Arachnida</taxon>
        <taxon>Acari</taxon>
        <taxon>Acariformes</taxon>
        <taxon>Trombidiformes</taxon>
        <taxon>Prostigmata</taxon>
        <taxon>Eupodina</taxon>
        <taxon>Eriophyoidea</taxon>
        <taxon>Eriophyidae</taxon>
        <taxon>Eriophyinae</taxon>
        <taxon>Aceriini</taxon>
        <taxon>Aceria</taxon>
    </lineage>
</organism>
<dbReference type="EMBL" id="GGYP01003704">
    <property type="protein sequence ID" value="MDE48475.1"/>
    <property type="molecule type" value="Transcribed_RNA"/>
</dbReference>
<protein>
    <submittedName>
        <fullName evidence="7">Carboxylesterase 1C</fullName>
    </submittedName>
</protein>
<evidence type="ECO:0000256" key="1">
    <source>
        <dbReference type="ARBA" id="ARBA00005964"/>
    </source>
</evidence>
<feature type="signal peptide" evidence="5">
    <location>
        <begin position="1"/>
        <end position="24"/>
    </location>
</feature>
<evidence type="ECO:0000256" key="4">
    <source>
        <dbReference type="SAM" id="Phobius"/>
    </source>
</evidence>
<sequence>MDLSIRLLVCMLVAGPLLVSPTVALEHIQHNAFQPTQNSTTAITTVQTSSGLLRGLETQPHHSGYQSVVKFLGVPYAQAPIGELRFKRPVELPASEANQTRDATRFGKTCPQHRHLTRFISPLLNLDQEHQISEDCLHLNLFVPSSAQPNGHQPKNPQLPVIVWIPGEGFDFADARQFDGSQLALRTQSIVVTVQYRVGALGLLDAPELGIQGNQAIHDQLAALRWIQKNIGAFGGQRDQVTVMGRFSGGMSISTMLTAPNQELVMTGENDRALFSRAALLSGVAVDDWIIVDNQRSKVSQLLKEAYARGLCQQQQQQQQDDLNCLQSMPVEQLLEISGYQWRLVRDNQLISQEGGPIEALRSGRRSLPKGVEAIMLGETGTEGTLCLYRHMLMANLNERAALIEENQLVSEHLNELIRDDLATYFQYNSSASSQALEMALDALVDTTIEKQHHNGQQQQQQTSDQLRQRYLDACSSYMVKSHNQRFKRHLQQANSAKLHHYQLNYKPSFSLAPDYIKTAAHGDDVPLIFGLVYNQPADSVNQADLAMTRKMLAYIGNFVHARQPVTTTTSKPIMGEEPQQRQGAVHLLDVSPNDLLELEAQTSIQHQAPASASRRQAPLAATTGNQVARLIIVEALPTAGGDEQDQSKQQQQQAANELRQRQMVSGADESLSGQLTRSQKLLELHREQMMLDESLWMQRRSAQLAGQVARSTSGANTNGNSGQQRTGTGSNTADSQLLVATAETSLATVLLLTASIVILALMSVCVVLSVLIVRNNALVAASHESGPMAGKRSHQFNNSSSTCNICDDSQGGSIDAVLNQQASAKKNEHAFCNVFAKLRNQHNNNNHHQTTTTAQQHNQQATAAVATGPAAAAATGQQRTGRSANGGGQHVIESLATVAQ</sequence>
<gene>
    <name evidence="7" type="primary">Ces1c</name>
    <name evidence="7" type="ORF">g.8042</name>
</gene>
<dbReference type="Gene3D" id="3.40.50.1820">
    <property type="entry name" value="alpha/beta hydrolase"/>
    <property type="match status" value="1"/>
</dbReference>
<keyword evidence="4" id="KW-0812">Transmembrane</keyword>
<accession>A0A6G1SDB1</accession>
<feature type="compositionally biased region" description="Low complexity" evidence="3">
    <location>
        <begin position="648"/>
        <end position="658"/>
    </location>
</feature>
<feature type="region of interest" description="Disordered" evidence="3">
    <location>
        <begin position="640"/>
        <end position="673"/>
    </location>
</feature>
<evidence type="ECO:0000256" key="3">
    <source>
        <dbReference type="SAM" id="MobiDB-lite"/>
    </source>
</evidence>
<keyword evidence="2" id="KW-0325">Glycoprotein</keyword>
<feature type="region of interest" description="Disordered" evidence="3">
    <location>
        <begin position="844"/>
        <end position="889"/>
    </location>
</feature>
<evidence type="ECO:0000259" key="6">
    <source>
        <dbReference type="Pfam" id="PF00135"/>
    </source>
</evidence>
<keyword evidence="4" id="KW-0472">Membrane</keyword>
<dbReference type="SUPFAM" id="SSF53474">
    <property type="entry name" value="alpha/beta-Hydrolases"/>
    <property type="match status" value="1"/>
</dbReference>
<keyword evidence="5" id="KW-0732">Signal</keyword>
<dbReference type="InterPro" id="IPR051093">
    <property type="entry name" value="Neuroligin/BSAL"/>
</dbReference>
<dbReference type="PANTHER" id="PTHR43903">
    <property type="entry name" value="NEUROLIGIN"/>
    <property type="match status" value="1"/>
</dbReference>
<reference evidence="7" key="1">
    <citation type="submission" date="2018-10" db="EMBL/GenBank/DDBJ databases">
        <title>Transcriptome assembly of Aceria tosichella (Wheat curl mite) Type 2.</title>
        <authorList>
            <person name="Scully E.D."/>
            <person name="Geib S.M."/>
            <person name="Palmer N.A."/>
            <person name="Gupta A.K."/>
            <person name="Sarath G."/>
            <person name="Tatineni S."/>
        </authorList>
    </citation>
    <scope>NUCLEOTIDE SEQUENCE</scope>
    <source>
        <strain evidence="7">LincolnNE</strain>
    </source>
</reference>
<feature type="region of interest" description="Disordered" evidence="3">
    <location>
        <begin position="707"/>
        <end position="731"/>
    </location>
</feature>
<evidence type="ECO:0000256" key="2">
    <source>
        <dbReference type="ARBA" id="ARBA00023180"/>
    </source>
</evidence>
<feature type="chain" id="PRO_5026309355" evidence="5">
    <location>
        <begin position="25"/>
        <end position="901"/>
    </location>
</feature>
<feature type="transmembrane region" description="Helical" evidence="4">
    <location>
        <begin position="747"/>
        <end position="774"/>
    </location>
</feature>
<name>A0A6G1SDB1_9ACAR</name>